<name>A0A1G2IS88_9BACT</name>
<reference evidence="1 2" key="1">
    <citation type="journal article" date="2016" name="Nat. Commun.">
        <title>Thousands of microbial genomes shed light on interconnected biogeochemical processes in an aquifer system.</title>
        <authorList>
            <person name="Anantharaman K."/>
            <person name="Brown C.T."/>
            <person name="Hug L.A."/>
            <person name="Sharon I."/>
            <person name="Castelle C.J."/>
            <person name="Probst A.J."/>
            <person name="Thomas B.C."/>
            <person name="Singh A."/>
            <person name="Wilkins M.J."/>
            <person name="Karaoz U."/>
            <person name="Brodie E.L."/>
            <person name="Williams K.H."/>
            <person name="Hubbard S.S."/>
            <person name="Banfield J.F."/>
        </authorList>
    </citation>
    <scope>NUCLEOTIDE SEQUENCE [LARGE SCALE GENOMIC DNA]</scope>
</reference>
<organism evidence="1 2">
    <name type="scientific">Candidatus Staskawiczbacteria bacterium RIFCSPLOWO2_12_FULL_37_15</name>
    <dbReference type="NCBI Taxonomy" id="1802218"/>
    <lineage>
        <taxon>Bacteria</taxon>
        <taxon>Candidatus Staskawicziibacteriota</taxon>
    </lineage>
</organism>
<proteinExistence type="predicted"/>
<comment type="caution">
    <text evidence="1">The sequence shown here is derived from an EMBL/GenBank/DDBJ whole genome shotgun (WGS) entry which is preliminary data.</text>
</comment>
<sequence>MEMLERMECRLPSVCSRSLDLQLDDDLRQSSAICLDHSLEKKIRQQEKRKPRAELLAALARKAT</sequence>
<dbReference type="Proteomes" id="UP000178632">
    <property type="component" value="Unassembled WGS sequence"/>
</dbReference>
<protein>
    <submittedName>
        <fullName evidence="1">Uncharacterized protein</fullName>
    </submittedName>
</protein>
<gene>
    <name evidence="1" type="ORF">A3G45_00650</name>
</gene>
<accession>A0A1G2IS88</accession>
<evidence type="ECO:0000313" key="2">
    <source>
        <dbReference type="Proteomes" id="UP000178632"/>
    </source>
</evidence>
<dbReference type="EMBL" id="MHPE01000010">
    <property type="protein sequence ID" value="OGZ77407.1"/>
    <property type="molecule type" value="Genomic_DNA"/>
</dbReference>
<dbReference type="AlphaFoldDB" id="A0A1G2IS88"/>
<evidence type="ECO:0000313" key="1">
    <source>
        <dbReference type="EMBL" id="OGZ77407.1"/>
    </source>
</evidence>